<proteinExistence type="inferred from homology"/>
<dbReference type="EMBL" id="JAWWNJ010000118">
    <property type="protein sequence ID" value="KAK6988943.1"/>
    <property type="molecule type" value="Genomic_DNA"/>
</dbReference>
<evidence type="ECO:0000256" key="2">
    <source>
        <dbReference type="ARBA" id="ARBA00005179"/>
    </source>
</evidence>
<evidence type="ECO:0000256" key="3">
    <source>
        <dbReference type="ARBA" id="ARBA00010617"/>
    </source>
</evidence>
<dbReference type="GO" id="GO:0016705">
    <property type="term" value="F:oxidoreductase activity, acting on paired donors, with incorporation or reduction of molecular oxygen"/>
    <property type="evidence" value="ECO:0007669"/>
    <property type="project" value="InterPro"/>
</dbReference>
<feature type="binding site" description="axial binding residue" evidence="9">
    <location>
        <position position="407"/>
    </location>
    <ligand>
        <name>heme</name>
        <dbReference type="ChEBI" id="CHEBI:30413"/>
    </ligand>
    <ligandPart>
        <name>Fe</name>
        <dbReference type="ChEBI" id="CHEBI:18248"/>
    </ligandPart>
</feature>
<dbReference type="InterPro" id="IPR050364">
    <property type="entry name" value="Cytochrome_P450_fung"/>
</dbReference>
<evidence type="ECO:0000256" key="6">
    <source>
        <dbReference type="ARBA" id="ARBA00023002"/>
    </source>
</evidence>
<organism evidence="11 12">
    <name type="scientific">Favolaschia claudopus</name>
    <dbReference type="NCBI Taxonomy" id="2862362"/>
    <lineage>
        <taxon>Eukaryota</taxon>
        <taxon>Fungi</taxon>
        <taxon>Dikarya</taxon>
        <taxon>Basidiomycota</taxon>
        <taxon>Agaricomycotina</taxon>
        <taxon>Agaricomycetes</taxon>
        <taxon>Agaricomycetidae</taxon>
        <taxon>Agaricales</taxon>
        <taxon>Marasmiineae</taxon>
        <taxon>Mycenaceae</taxon>
        <taxon>Favolaschia</taxon>
    </lineage>
</organism>
<keyword evidence="7 9" id="KW-0408">Iron</keyword>
<dbReference type="PANTHER" id="PTHR46300">
    <property type="entry name" value="P450, PUTATIVE (EUROFUNG)-RELATED-RELATED"/>
    <property type="match status" value="1"/>
</dbReference>
<dbReference type="PANTHER" id="PTHR46300:SF7">
    <property type="entry name" value="P450, PUTATIVE (EUROFUNG)-RELATED"/>
    <property type="match status" value="1"/>
</dbReference>
<dbReference type="PRINTS" id="PR00385">
    <property type="entry name" value="P450"/>
</dbReference>
<keyword evidence="12" id="KW-1185">Reference proteome</keyword>
<evidence type="ECO:0000256" key="5">
    <source>
        <dbReference type="ARBA" id="ARBA00022723"/>
    </source>
</evidence>
<comment type="caution">
    <text evidence="11">The sequence shown here is derived from an EMBL/GenBank/DDBJ whole genome shotgun (WGS) entry which is preliminary data.</text>
</comment>
<comment type="similarity">
    <text evidence="3 10">Belongs to the cytochrome P450 family.</text>
</comment>
<evidence type="ECO:0000256" key="8">
    <source>
        <dbReference type="ARBA" id="ARBA00023033"/>
    </source>
</evidence>
<evidence type="ECO:0000256" key="4">
    <source>
        <dbReference type="ARBA" id="ARBA00022617"/>
    </source>
</evidence>
<gene>
    <name evidence="11" type="ORF">R3P38DRAFT_3290680</name>
</gene>
<dbReference type="GO" id="GO:0004497">
    <property type="term" value="F:monooxygenase activity"/>
    <property type="evidence" value="ECO:0007669"/>
    <property type="project" value="UniProtKB-KW"/>
</dbReference>
<dbReference type="PROSITE" id="PS00086">
    <property type="entry name" value="CYTOCHROME_P450"/>
    <property type="match status" value="1"/>
</dbReference>
<dbReference type="InterPro" id="IPR036396">
    <property type="entry name" value="Cyt_P450_sf"/>
</dbReference>
<dbReference type="InterPro" id="IPR002401">
    <property type="entry name" value="Cyt_P450_E_grp-I"/>
</dbReference>
<comment type="cofactor">
    <cofactor evidence="1 9">
        <name>heme</name>
        <dbReference type="ChEBI" id="CHEBI:30413"/>
    </cofactor>
</comment>
<keyword evidence="4 9" id="KW-0349">Heme</keyword>
<evidence type="ECO:0000256" key="7">
    <source>
        <dbReference type="ARBA" id="ARBA00023004"/>
    </source>
</evidence>
<dbReference type="CDD" id="cd11065">
    <property type="entry name" value="CYP64-like"/>
    <property type="match status" value="1"/>
</dbReference>
<dbReference type="Proteomes" id="UP001362999">
    <property type="component" value="Unassembled WGS sequence"/>
</dbReference>
<keyword evidence="6 10" id="KW-0560">Oxidoreductase</keyword>
<dbReference type="AlphaFoldDB" id="A0AAV9ZRG9"/>
<accession>A0AAV9ZRG9</accession>
<dbReference type="InterPro" id="IPR017972">
    <property type="entry name" value="Cyt_P450_CS"/>
</dbReference>
<keyword evidence="5 9" id="KW-0479">Metal-binding</keyword>
<evidence type="ECO:0000256" key="9">
    <source>
        <dbReference type="PIRSR" id="PIRSR602401-1"/>
    </source>
</evidence>
<evidence type="ECO:0000256" key="1">
    <source>
        <dbReference type="ARBA" id="ARBA00001971"/>
    </source>
</evidence>
<comment type="pathway">
    <text evidence="2">Secondary metabolite biosynthesis.</text>
</comment>
<name>A0AAV9ZRG9_9AGAR</name>
<evidence type="ECO:0000256" key="10">
    <source>
        <dbReference type="RuleBase" id="RU000461"/>
    </source>
</evidence>
<reference evidence="11 12" key="1">
    <citation type="journal article" date="2024" name="J Genomics">
        <title>Draft genome sequencing and assembly of Favolaschia claudopus CIRM-BRFM 2984 isolated from oak limbs.</title>
        <authorList>
            <person name="Navarro D."/>
            <person name="Drula E."/>
            <person name="Chaduli D."/>
            <person name="Cazenave R."/>
            <person name="Ahrendt S."/>
            <person name="Wang J."/>
            <person name="Lipzen A."/>
            <person name="Daum C."/>
            <person name="Barry K."/>
            <person name="Grigoriev I.V."/>
            <person name="Favel A."/>
            <person name="Rosso M.N."/>
            <person name="Martin F."/>
        </authorList>
    </citation>
    <scope>NUCLEOTIDE SEQUENCE [LARGE SCALE GENOMIC DNA]</scope>
    <source>
        <strain evidence="11 12">CIRM-BRFM 2984</strain>
    </source>
</reference>
<dbReference type="GO" id="GO:0020037">
    <property type="term" value="F:heme binding"/>
    <property type="evidence" value="ECO:0007669"/>
    <property type="project" value="InterPro"/>
</dbReference>
<sequence length="468" mass="51551">MLPEWVTSEGGSPRDIRINNSAPTSLFPTMQSTTIALSLGALSFILLRTIFRKAKGSLPPGPPGLPLIGNVLDMPSTMEWLKFADWGAKWGDICSVSLFGQPIVILNSATIIEDLNENTAAFSTRPRLPMAGELVGYDQTLVLIPSAAFFSPFYLFFDFNPSSFQATARDFELIGNILPTRSEVSAGAFLVDVFPAMLRIPEILAPFKQTARIWARETKHMVEAPYHFVRQQMTSGTAPISFVSSLLKEEEKLSEEDLRDIKFTAASFYGGGADTSAAAMQAFFLAMVLAPEVQREAQTEIDSVVGTTRLPLFSDREQLPYVSAVVTELLRWHSVAPLGVPHAAMEDTVINGHFIPEGSVIIANLWNILNDPETYPKPDKFDPTRYLRPFPQRDPRTVCFGFGRRVCPGKYLAEVSLFCTVASILATFDISRAPGPLPVHENTQGTISHPKPFDCVVKPRSDHAVTLI</sequence>
<dbReference type="Gene3D" id="1.10.630.10">
    <property type="entry name" value="Cytochrome P450"/>
    <property type="match status" value="2"/>
</dbReference>
<evidence type="ECO:0000313" key="11">
    <source>
        <dbReference type="EMBL" id="KAK6988943.1"/>
    </source>
</evidence>
<evidence type="ECO:0000313" key="12">
    <source>
        <dbReference type="Proteomes" id="UP001362999"/>
    </source>
</evidence>
<dbReference type="Pfam" id="PF00067">
    <property type="entry name" value="p450"/>
    <property type="match status" value="1"/>
</dbReference>
<keyword evidence="8 10" id="KW-0503">Monooxygenase</keyword>
<dbReference type="GO" id="GO:0005506">
    <property type="term" value="F:iron ion binding"/>
    <property type="evidence" value="ECO:0007669"/>
    <property type="project" value="InterPro"/>
</dbReference>
<dbReference type="SUPFAM" id="SSF48264">
    <property type="entry name" value="Cytochrome P450"/>
    <property type="match status" value="1"/>
</dbReference>
<protein>
    <submittedName>
        <fullName evidence="11">OrdA protein</fullName>
    </submittedName>
</protein>
<dbReference type="PRINTS" id="PR00463">
    <property type="entry name" value="EP450I"/>
</dbReference>
<dbReference type="InterPro" id="IPR001128">
    <property type="entry name" value="Cyt_P450"/>
</dbReference>